<accession>A0A2H8TRV2</accession>
<evidence type="ECO:0000259" key="4">
    <source>
        <dbReference type="PROSITE" id="PS50853"/>
    </source>
</evidence>
<dbReference type="GO" id="GO:0016301">
    <property type="term" value="F:kinase activity"/>
    <property type="evidence" value="ECO:0007669"/>
    <property type="project" value="UniProtKB-KW"/>
</dbReference>
<dbReference type="CDD" id="cd00055">
    <property type="entry name" value="EGF_Lam"/>
    <property type="match status" value="1"/>
</dbReference>
<dbReference type="SMART" id="SM00060">
    <property type="entry name" value="FN3"/>
    <property type="match status" value="4"/>
</dbReference>
<dbReference type="GO" id="GO:0048513">
    <property type="term" value="P:animal organ development"/>
    <property type="evidence" value="ECO:0007669"/>
    <property type="project" value="UniProtKB-ARBA"/>
</dbReference>
<dbReference type="OrthoDB" id="10252017at2759"/>
<dbReference type="SUPFAM" id="SSF49265">
    <property type="entry name" value="Fibronectin type III"/>
    <property type="match status" value="3"/>
</dbReference>
<dbReference type="InterPro" id="IPR000742">
    <property type="entry name" value="EGF"/>
</dbReference>
<dbReference type="PANTHER" id="PTHR24035">
    <property type="entry name" value="MULTIPLE EPIDERMAL GROWTH FACTOR-LIKE DOMAINS PROTEIN"/>
    <property type="match status" value="1"/>
</dbReference>
<dbReference type="Gene3D" id="2.170.300.10">
    <property type="entry name" value="Tie2 ligand-binding domain superfamily"/>
    <property type="match status" value="1"/>
</dbReference>
<organism evidence="5">
    <name type="scientific">Melanaphis sacchari</name>
    <dbReference type="NCBI Taxonomy" id="742174"/>
    <lineage>
        <taxon>Eukaryota</taxon>
        <taxon>Metazoa</taxon>
        <taxon>Ecdysozoa</taxon>
        <taxon>Arthropoda</taxon>
        <taxon>Hexapoda</taxon>
        <taxon>Insecta</taxon>
        <taxon>Pterygota</taxon>
        <taxon>Neoptera</taxon>
        <taxon>Paraneoptera</taxon>
        <taxon>Hemiptera</taxon>
        <taxon>Sternorrhyncha</taxon>
        <taxon>Aphidomorpha</taxon>
        <taxon>Aphidoidea</taxon>
        <taxon>Aphididae</taxon>
        <taxon>Aphidini</taxon>
        <taxon>Melanaphis</taxon>
    </lineage>
</organism>
<evidence type="ECO:0000259" key="3">
    <source>
        <dbReference type="PROSITE" id="PS50026"/>
    </source>
</evidence>
<dbReference type="AlphaFoldDB" id="A0A2H8TRV2"/>
<keyword evidence="5" id="KW-0675">Receptor</keyword>
<feature type="chain" id="PRO_5014114993" evidence="2">
    <location>
        <begin position="19"/>
        <end position="1099"/>
    </location>
</feature>
<gene>
    <name evidence="5" type="primary">TIE1</name>
</gene>
<dbReference type="InterPro" id="IPR013783">
    <property type="entry name" value="Ig-like_fold"/>
</dbReference>
<dbReference type="CDD" id="cd00063">
    <property type="entry name" value="FN3"/>
    <property type="match status" value="1"/>
</dbReference>
<feature type="domain" description="Fibronectin type-III" evidence="4">
    <location>
        <begin position="580"/>
        <end position="681"/>
    </location>
</feature>
<keyword evidence="5" id="KW-0418">Kinase</keyword>
<protein>
    <submittedName>
        <fullName evidence="5">Tyrosine-protein kinase receptor Tie-1</fullName>
    </submittedName>
</protein>
<feature type="disulfide bond" evidence="1">
    <location>
        <begin position="362"/>
        <end position="371"/>
    </location>
</feature>
<dbReference type="PROSITE" id="PS50026">
    <property type="entry name" value="EGF_3"/>
    <property type="match status" value="1"/>
</dbReference>
<dbReference type="PANTHER" id="PTHR24035:SF109">
    <property type="entry name" value="PROTEIN DRAPER"/>
    <property type="match status" value="1"/>
</dbReference>
<dbReference type="InterPro" id="IPR052108">
    <property type="entry name" value="MEGF/SIB"/>
</dbReference>
<dbReference type="InterPro" id="IPR036116">
    <property type="entry name" value="FN3_sf"/>
</dbReference>
<keyword evidence="2" id="KW-0732">Signal</keyword>
<dbReference type="Pfam" id="PF00041">
    <property type="entry name" value="fn3"/>
    <property type="match status" value="1"/>
</dbReference>
<keyword evidence="5" id="KW-0808">Transferase</keyword>
<feature type="domain" description="Fibronectin type-III" evidence="4">
    <location>
        <begin position="997"/>
        <end position="1099"/>
    </location>
</feature>
<reference evidence="5" key="1">
    <citation type="submission" date="2017-10" db="EMBL/GenBank/DDBJ databases">
        <title>Transcriptome Assembly of Sugarcane Aphid Adults.</title>
        <authorList>
            <person name="Scully E.D."/>
            <person name="Palmer N.A."/>
            <person name="Geib S.M."/>
            <person name="Sarath G."/>
            <person name="Sattler S.E."/>
        </authorList>
    </citation>
    <scope>NUCLEOTIDE SEQUENCE</scope>
    <source>
        <tissue evidence="5">Whole body</tissue>
    </source>
</reference>
<keyword evidence="1" id="KW-0245">EGF-like domain</keyword>
<dbReference type="PROSITE" id="PS50853">
    <property type="entry name" value="FN3"/>
    <property type="match status" value="2"/>
</dbReference>
<dbReference type="EMBL" id="GFXV01004806">
    <property type="protein sequence ID" value="MBW16611.1"/>
    <property type="molecule type" value="Transcribed_RNA"/>
</dbReference>
<evidence type="ECO:0000313" key="5">
    <source>
        <dbReference type="EMBL" id="MBW16611.1"/>
    </source>
</evidence>
<sequence>MLLLPAICFLLCVDILNASNKNDLQKQNITISFHSHKNNCSEDYDITTIYRFRKMGSSTKYSLTNSNGENYYLWPRTRKNWREMCTIEIHSRTNAIGIPLSINKTIDDNNSTSDNVLQINTAGLLKYGFTQNNSRIAIYFNSIYWIPSAIESTGKKCDLDSVTSSTSTENTENQSNKCFQTLEYKYESHYYQHYTRDVYQTFLTVDWKPIKKQNCLSITYFHNLNSNMKIILSISNENDTLIASPILEKHDSITTLKVENLNLIQDQEYKLSLKSKYANMHSYYSGDFRNWFEFLRIAQCPNNDEEEVTLVSMNDIGHNNLCISQKPFVILGNDENSINNKTSTTSCLNGGYMLQTKSTCVCPPGFIGQFCEKGCGPNHYGADCKGVCSMYTDEMCRGLLMCTKYYGCTCPVGLTGSLCDRDCPPGKYGANCEQSCSSNCLDRTCDPYTGICYRGCSQGYSSPYCLQKYPYLINPPILLSDKYETLEMELNFGSNNIKGGDNILKLKYYQLLYKSIIEEEFTKSEFKIIIENNTRTTDILNNLEPDTTYIIGVLVIADDGNFNYEDIVYGQYNTSCIQPEITDYNIQLISGIKSVNVRWDKINLKRFECKVIKYILTLMFNQSKNQISGIKEIETSSDNGYLIENLYPGYNYSLSLTSQTNKGPMMSSPTYSFIPLITKNDVSIKDLVATTTDDKIKISWKLKNVYEQHTIVHEPFTYIIRFKLHRILSCSLENLENDWTSVIISNRTNYEIFDVVPNAQYCIQVKIASDEINTRETQIYVLTQSSRPKVEPVFDLEHPMYVTNSSIFIQWKIDHVNCSKLNGFLSTFYIELKDKQNNILQVNETKNNYIHINDLKSNNYYEIKVFIKTHMGYNPEHYLFTNFTTKTRYLSPVNDLVAYKKSLKYRLVGLRWYYIEDTSLDGFIVSINEDTFGKKNKVSVISPIKCPAWPEYYCYTYHNLSSINNFTFKIKPKSIDYPEGGPESSISFNINDELPDSPNNLKITDIGNTFISLQWDIPWIFNGILKMFIINVEEISYADMNLYSGVKATEYPIYEEVPSFNYTLKNLNPGSTYSVGIISVSKSLWYSLPSRILAKTLLD</sequence>
<evidence type="ECO:0000256" key="1">
    <source>
        <dbReference type="PROSITE-ProRule" id="PRU00076"/>
    </source>
</evidence>
<evidence type="ECO:0000256" key="2">
    <source>
        <dbReference type="SAM" id="SignalP"/>
    </source>
</evidence>
<feature type="signal peptide" evidence="2">
    <location>
        <begin position="1"/>
        <end position="18"/>
    </location>
</feature>
<dbReference type="InterPro" id="IPR003961">
    <property type="entry name" value="FN3_dom"/>
</dbReference>
<keyword evidence="1" id="KW-1015">Disulfide bond</keyword>
<proteinExistence type="predicted"/>
<dbReference type="Gene3D" id="2.60.40.10">
    <property type="entry name" value="Immunoglobulins"/>
    <property type="match status" value="4"/>
</dbReference>
<dbReference type="PROSITE" id="PS00022">
    <property type="entry name" value="EGF_1"/>
    <property type="match status" value="1"/>
</dbReference>
<comment type="caution">
    <text evidence="1">Lacks conserved residue(s) required for the propagation of feature annotation.</text>
</comment>
<dbReference type="InterPro" id="IPR002049">
    <property type="entry name" value="LE_dom"/>
</dbReference>
<name>A0A2H8TRV2_9HEMI</name>
<feature type="domain" description="EGF-like" evidence="3">
    <location>
        <begin position="338"/>
        <end position="372"/>
    </location>
</feature>
<dbReference type="GO" id="GO:0048731">
    <property type="term" value="P:system development"/>
    <property type="evidence" value="ECO:0007669"/>
    <property type="project" value="UniProtKB-ARBA"/>
</dbReference>